<dbReference type="PANTHER" id="PTHR30481:SF3">
    <property type="entry name" value="DNA ADENINE METHYLASE"/>
    <property type="match status" value="1"/>
</dbReference>
<feature type="binding site" evidence="7">
    <location>
        <position position="58"/>
    </location>
    <ligand>
        <name>S-adenosyl-L-methionine</name>
        <dbReference type="ChEBI" id="CHEBI:59789"/>
    </ligand>
</feature>
<feature type="binding site" evidence="7">
    <location>
        <position position="17"/>
    </location>
    <ligand>
        <name>S-adenosyl-L-methionine</name>
        <dbReference type="ChEBI" id="CHEBI:59789"/>
    </ligand>
</feature>
<dbReference type="PANTHER" id="PTHR30481">
    <property type="entry name" value="DNA ADENINE METHYLASE"/>
    <property type="match status" value="1"/>
</dbReference>
<evidence type="ECO:0000256" key="1">
    <source>
        <dbReference type="ARBA" id="ARBA00006594"/>
    </source>
</evidence>
<dbReference type="Gene3D" id="3.40.50.150">
    <property type="entry name" value="Vaccinia Virus protein VP39"/>
    <property type="match status" value="1"/>
</dbReference>
<dbReference type="PROSITE" id="PS00092">
    <property type="entry name" value="N6_MTASE"/>
    <property type="match status" value="1"/>
</dbReference>
<accession>A0AAW3S604</accession>
<keyword evidence="4 8" id="KW-0808">Transferase</keyword>
<keyword evidence="3 8" id="KW-0489">Methyltransferase</keyword>
<proteinExistence type="inferred from homology"/>
<comment type="caution">
    <text evidence="9">The sequence shown here is derived from an EMBL/GenBank/DDBJ whole genome shotgun (WGS) entry which is preliminary data.</text>
</comment>
<dbReference type="InterPro" id="IPR012263">
    <property type="entry name" value="M_m6A_EcoRV"/>
</dbReference>
<protein>
    <recommendedName>
        <fullName evidence="2 8">Site-specific DNA-methyltransferase (adenine-specific)</fullName>
        <ecNumber evidence="2 8">2.1.1.72</ecNumber>
    </recommendedName>
</protein>
<dbReference type="GO" id="GO:1904047">
    <property type="term" value="F:S-adenosyl-L-methionine binding"/>
    <property type="evidence" value="ECO:0007669"/>
    <property type="project" value="TreeGrafter"/>
</dbReference>
<dbReference type="GO" id="GO:0043565">
    <property type="term" value="F:sequence-specific DNA binding"/>
    <property type="evidence" value="ECO:0007669"/>
    <property type="project" value="TreeGrafter"/>
</dbReference>
<dbReference type="PRINTS" id="PR00505">
    <property type="entry name" value="D12N6MTFRASE"/>
</dbReference>
<dbReference type="InterPro" id="IPR023095">
    <property type="entry name" value="Ade_MeTrfase_dom_2"/>
</dbReference>
<organism evidence="9 10">
    <name type="scientific">Stenotrophomonas maltophilia</name>
    <name type="common">Pseudomonas maltophilia</name>
    <name type="synonym">Xanthomonas maltophilia</name>
    <dbReference type="NCBI Taxonomy" id="40324"/>
    <lineage>
        <taxon>Bacteria</taxon>
        <taxon>Pseudomonadati</taxon>
        <taxon>Pseudomonadota</taxon>
        <taxon>Gammaproteobacteria</taxon>
        <taxon>Lysobacterales</taxon>
        <taxon>Lysobacteraceae</taxon>
        <taxon>Stenotrophomonas</taxon>
        <taxon>Stenotrophomonas maltophilia group</taxon>
    </lineage>
</organism>
<dbReference type="Gene3D" id="1.10.1020.10">
    <property type="entry name" value="Adenine-specific Methyltransferase, Domain 2"/>
    <property type="match status" value="1"/>
</dbReference>
<evidence type="ECO:0000313" key="9">
    <source>
        <dbReference type="EMBL" id="MBA0312231.1"/>
    </source>
</evidence>
<reference evidence="9" key="1">
    <citation type="submission" date="2018-09" db="EMBL/GenBank/DDBJ databases">
        <authorList>
            <person name="Groschel M."/>
            <person name="Kohl T."/>
            <person name="Conchillo-Sole O."/>
            <person name="Mamat U."/>
            <person name="Yero D."/>
            <person name="Niemann S."/>
            <person name="Daura X."/>
            <person name="Gibert I."/>
        </authorList>
    </citation>
    <scope>NUCLEOTIDE SEQUENCE</scope>
    <source>
        <strain evidence="9">OG156</strain>
    </source>
</reference>
<dbReference type="AlphaFoldDB" id="A0AAW3S604"/>
<reference evidence="9" key="2">
    <citation type="journal article" date="2020" name="Front. Microbiol.">
        <title>Genetic Variants of the DSF Quorum Sensing System in Stenotrophomonas maltophilia Influence Virulence and Resistance Phenotypes Among Genotypically Diverse Clinical Isolates.</title>
        <authorList>
            <person name="Yero D."/>
            <person name="Huedo P."/>
            <person name="Conchillo-Sole O."/>
            <person name="Martinez-Servat S."/>
            <person name="Mamat U."/>
            <person name="Coves X."/>
            <person name="Llanas F."/>
            <person name="Roca I."/>
            <person name="Vila J."/>
            <person name="Schaible U.E."/>
            <person name="Daura X."/>
            <person name="Gibert I."/>
        </authorList>
    </citation>
    <scope>NUCLEOTIDE SEQUENCE</scope>
    <source>
        <strain evidence="9">OG156</strain>
    </source>
</reference>
<evidence type="ECO:0000256" key="2">
    <source>
        <dbReference type="ARBA" id="ARBA00011900"/>
    </source>
</evidence>
<keyword evidence="5 8" id="KW-0949">S-adenosyl-L-methionine</keyword>
<dbReference type="GO" id="GO:0009007">
    <property type="term" value="F:site-specific DNA-methyltransferase (adenine-specific) activity"/>
    <property type="evidence" value="ECO:0007669"/>
    <property type="project" value="UniProtKB-UniRule"/>
</dbReference>
<dbReference type="GO" id="GO:0009307">
    <property type="term" value="P:DNA restriction-modification system"/>
    <property type="evidence" value="ECO:0007669"/>
    <property type="project" value="InterPro"/>
</dbReference>
<dbReference type="EC" id="2.1.1.72" evidence="2 8"/>
<feature type="binding site" evidence="7">
    <location>
        <position position="13"/>
    </location>
    <ligand>
        <name>S-adenosyl-L-methionine</name>
        <dbReference type="ChEBI" id="CHEBI:59789"/>
    </ligand>
</feature>
<sequence>MDRSGALVPPLKWAGGKRWFVSRHLHLVPDEFSRYIEPFLGSGALYFALQPKSALLSDVNGDLINLYRCIRSQPKNLSKALVRHQLRHSEEHYYATRAANPRSELQRAARLLYLNRTCWNGLYRVNKQGQFNVPIGTKSAVVLESDDFVSLSTVLEGAELECRDFEVSIDAAVSGDFVFVDPPYTIAHNNNGFVKYNETLFSWEDQLRLRAAVDRAVARGVKVLVTNAAHASIYELYSGYEQLPVTRSGVIAGKSAARGSFAEVVIRCF</sequence>
<dbReference type="InterPro" id="IPR029063">
    <property type="entry name" value="SAM-dependent_MTases_sf"/>
</dbReference>
<evidence type="ECO:0000256" key="6">
    <source>
        <dbReference type="ARBA" id="ARBA00047942"/>
    </source>
</evidence>
<dbReference type="InterPro" id="IPR002052">
    <property type="entry name" value="DNA_methylase_N6_adenine_CS"/>
</dbReference>
<dbReference type="PIRSF" id="PIRSF000398">
    <property type="entry name" value="M_m6A_EcoRV"/>
    <property type="match status" value="1"/>
</dbReference>
<dbReference type="Pfam" id="PF02086">
    <property type="entry name" value="MethyltransfD12"/>
    <property type="match status" value="1"/>
</dbReference>
<feature type="binding site" evidence="7">
    <location>
        <position position="181"/>
    </location>
    <ligand>
        <name>S-adenosyl-L-methionine</name>
        <dbReference type="ChEBI" id="CHEBI:59789"/>
    </ligand>
</feature>
<dbReference type="EMBL" id="RAUE01000024">
    <property type="protein sequence ID" value="MBA0312231.1"/>
    <property type="molecule type" value="Genomic_DNA"/>
</dbReference>
<gene>
    <name evidence="9" type="ORF">D7Y33_14640</name>
</gene>
<evidence type="ECO:0000256" key="7">
    <source>
        <dbReference type="PIRSR" id="PIRSR000398-1"/>
    </source>
</evidence>
<dbReference type="GO" id="GO:0032259">
    <property type="term" value="P:methylation"/>
    <property type="evidence" value="ECO:0007669"/>
    <property type="project" value="UniProtKB-KW"/>
</dbReference>
<comment type="catalytic activity">
    <reaction evidence="6 8">
        <text>a 2'-deoxyadenosine in DNA + S-adenosyl-L-methionine = an N(6)-methyl-2'-deoxyadenosine in DNA + S-adenosyl-L-homocysteine + H(+)</text>
        <dbReference type="Rhea" id="RHEA:15197"/>
        <dbReference type="Rhea" id="RHEA-COMP:12418"/>
        <dbReference type="Rhea" id="RHEA-COMP:12419"/>
        <dbReference type="ChEBI" id="CHEBI:15378"/>
        <dbReference type="ChEBI" id="CHEBI:57856"/>
        <dbReference type="ChEBI" id="CHEBI:59789"/>
        <dbReference type="ChEBI" id="CHEBI:90615"/>
        <dbReference type="ChEBI" id="CHEBI:90616"/>
        <dbReference type="EC" id="2.1.1.72"/>
    </reaction>
</comment>
<evidence type="ECO:0000256" key="8">
    <source>
        <dbReference type="RuleBase" id="RU361257"/>
    </source>
</evidence>
<evidence type="ECO:0000313" key="10">
    <source>
        <dbReference type="Proteomes" id="UP000822271"/>
    </source>
</evidence>
<dbReference type="Proteomes" id="UP000822271">
    <property type="component" value="Unassembled WGS sequence"/>
</dbReference>
<dbReference type="NCBIfam" id="TIGR00571">
    <property type="entry name" value="dam"/>
    <property type="match status" value="1"/>
</dbReference>
<evidence type="ECO:0000256" key="5">
    <source>
        <dbReference type="ARBA" id="ARBA00022691"/>
    </source>
</evidence>
<name>A0AAW3S604_STEMA</name>
<evidence type="ECO:0000256" key="4">
    <source>
        <dbReference type="ARBA" id="ARBA00022679"/>
    </source>
</evidence>
<comment type="similarity">
    <text evidence="1 8">Belongs to the N(4)/N(6)-methyltransferase family.</text>
</comment>
<evidence type="ECO:0000256" key="3">
    <source>
        <dbReference type="ARBA" id="ARBA00022603"/>
    </source>
</evidence>
<dbReference type="InterPro" id="IPR012327">
    <property type="entry name" value="MeTrfase_D12"/>
</dbReference>
<dbReference type="GO" id="GO:0006298">
    <property type="term" value="P:mismatch repair"/>
    <property type="evidence" value="ECO:0007669"/>
    <property type="project" value="TreeGrafter"/>
</dbReference>
<dbReference type="SUPFAM" id="SSF53335">
    <property type="entry name" value="S-adenosyl-L-methionine-dependent methyltransferases"/>
    <property type="match status" value="1"/>
</dbReference>